<dbReference type="PRINTS" id="PR00364">
    <property type="entry name" value="DISEASERSIST"/>
</dbReference>
<keyword evidence="4" id="KW-1185">Reference proteome</keyword>
<comment type="caution">
    <text evidence="3">The sequence shown here is derived from an EMBL/GenBank/DDBJ whole genome shotgun (WGS) entry which is preliminary data.</text>
</comment>
<reference evidence="3 4" key="1">
    <citation type="submission" date="2024-06" db="EMBL/GenBank/DDBJ databases">
        <title>The Natural Products Discovery Center: Release of the First 8490 Sequenced Strains for Exploring Actinobacteria Biosynthetic Diversity.</title>
        <authorList>
            <person name="Kalkreuter E."/>
            <person name="Kautsar S.A."/>
            <person name="Yang D."/>
            <person name="Bader C.D."/>
            <person name="Teijaro C.N."/>
            <person name="Fluegel L."/>
            <person name="Davis C.M."/>
            <person name="Simpson J.R."/>
            <person name="Lauterbach L."/>
            <person name="Steele A.D."/>
            <person name="Gui C."/>
            <person name="Meng S."/>
            <person name="Li G."/>
            <person name="Viehrig K."/>
            <person name="Ye F."/>
            <person name="Su P."/>
            <person name="Kiefer A.F."/>
            <person name="Nichols A."/>
            <person name="Cepeda A.J."/>
            <person name="Yan W."/>
            <person name="Fan B."/>
            <person name="Jiang Y."/>
            <person name="Adhikari A."/>
            <person name="Zheng C.-J."/>
            <person name="Schuster L."/>
            <person name="Cowan T.M."/>
            <person name="Smanski M.J."/>
            <person name="Chevrette M.G."/>
            <person name="De Carvalho L.P.S."/>
            <person name="Shen B."/>
        </authorList>
    </citation>
    <scope>NUCLEOTIDE SEQUENCE [LARGE SCALE GENOMIC DNA]</scope>
    <source>
        <strain evidence="3 4">NPDC046851</strain>
    </source>
</reference>
<dbReference type="InterPro" id="IPR011990">
    <property type="entry name" value="TPR-like_helical_dom_sf"/>
</dbReference>
<evidence type="ECO:0000259" key="2">
    <source>
        <dbReference type="Pfam" id="PF00931"/>
    </source>
</evidence>
<accession>A0ABV3B5F1</accession>
<proteinExistence type="predicted"/>
<feature type="region of interest" description="Disordered" evidence="1">
    <location>
        <begin position="755"/>
        <end position="778"/>
    </location>
</feature>
<organism evidence="3 4">
    <name type="scientific">Streptomyces neyagawaensis</name>
    <dbReference type="NCBI Taxonomy" id="42238"/>
    <lineage>
        <taxon>Bacteria</taxon>
        <taxon>Bacillati</taxon>
        <taxon>Actinomycetota</taxon>
        <taxon>Actinomycetes</taxon>
        <taxon>Kitasatosporales</taxon>
        <taxon>Streptomycetaceae</taxon>
        <taxon>Streptomyces</taxon>
    </lineage>
</organism>
<dbReference type="SUPFAM" id="SSF52540">
    <property type="entry name" value="P-loop containing nucleoside triphosphate hydrolases"/>
    <property type="match status" value="1"/>
</dbReference>
<dbReference type="Gene3D" id="3.40.50.300">
    <property type="entry name" value="P-loop containing nucleotide triphosphate hydrolases"/>
    <property type="match status" value="1"/>
</dbReference>
<gene>
    <name evidence="3" type="ORF">ABZ931_27140</name>
</gene>
<evidence type="ECO:0000313" key="3">
    <source>
        <dbReference type="EMBL" id="MEU6804657.1"/>
    </source>
</evidence>
<dbReference type="Proteomes" id="UP001551189">
    <property type="component" value="Unassembled WGS sequence"/>
</dbReference>
<dbReference type="EMBL" id="JBEYXT010000153">
    <property type="protein sequence ID" value="MEU6804657.1"/>
    <property type="molecule type" value="Genomic_DNA"/>
</dbReference>
<evidence type="ECO:0000256" key="1">
    <source>
        <dbReference type="SAM" id="MobiDB-lite"/>
    </source>
</evidence>
<dbReference type="InterPro" id="IPR002182">
    <property type="entry name" value="NB-ARC"/>
</dbReference>
<dbReference type="Pfam" id="PF00931">
    <property type="entry name" value="NB-ARC"/>
    <property type="match status" value="1"/>
</dbReference>
<feature type="compositionally biased region" description="Basic and acidic residues" evidence="1">
    <location>
        <begin position="765"/>
        <end position="778"/>
    </location>
</feature>
<dbReference type="Pfam" id="PF13374">
    <property type="entry name" value="TPR_10"/>
    <property type="match status" value="2"/>
</dbReference>
<dbReference type="RefSeq" id="WP_359698579.1">
    <property type="nucleotide sequence ID" value="NZ_JBEYXT010000153.1"/>
</dbReference>
<dbReference type="PANTHER" id="PTHR46082:SF6">
    <property type="entry name" value="AAA+ ATPASE DOMAIN-CONTAINING PROTEIN-RELATED"/>
    <property type="match status" value="1"/>
</dbReference>
<name>A0ABV3B5F1_9ACTN</name>
<feature type="domain" description="NB-ARC" evidence="2">
    <location>
        <begin position="98"/>
        <end position="231"/>
    </location>
</feature>
<dbReference type="InterPro" id="IPR053137">
    <property type="entry name" value="NLR-like"/>
</dbReference>
<dbReference type="Gene3D" id="1.25.40.10">
    <property type="entry name" value="Tetratricopeptide repeat domain"/>
    <property type="match status" value="2"/>
</dbReference>
<protein>
    <submittedName>
        <fullName evidence="3">Tetratricopeptide repeat protein</fullName>
    </submittedName>
</protein>
<dbReference type="InterPro" id="IPR027417">
    <property type="entry name" value="P-loop_NTPase"/>
</dbReference>
<dbReference type="PANTHER" id="PTHR46082">
    <property type="entry name" value="ATP/GTP-BINDING PROTEIN-RELATED"/>
    <property type="match status" value="1"/>
</dbReference>
<sequence length="778" mass="82756">MSASPDPRPTAVDASGTAAVAAAGNVGQAFTGPGAVGLNIGTAHLMSPVACPNAESVGCPPGLNNLRSRATMFVGRTDELTALDDASTVPGEALAHVLHGLGGIGKSTLAARWASRHSESNPDAPAWWIRADSRSAIDTGLADLAIALQPSLFALLPQEQLAEWALRWLASHTGWLLVLDDVSNPEDVIPLLARATSGRFLITSRQSTGWRGIAKPVPLDVLPGDDAVELFALRHRQDPDAAELCEELGHLPLAIAQVAAYCEQSGCTARAYLEDLADVPAEMYAAKDENRDHERTVARVWHVTLDRLADDPLTARILLTLAWYAPDGIPRTLLGGLGSRPAVRGALGRLAAHSMVTLSADGDTVSVHRLVQAVSRTRDTADRHRSPTAVEDARIAATEALGRAVPDDVDDPSVWPVMRALLPHVEELARHTREQDDSAVMARLLTRTGDYMLGASVGLIPRALALLRRAEAGCVRLYGADSEETLDVSVQLTHAQRMSLDIEQAAGIAERTLADCLRVLGTEHPLTFSAQLSAYKLVSLAGDAQRALTLAQDALAGRVRVFGEDDHRTFAARGSVVMALAEAGDPAGARDLAAELLDDCVRALGEEHPQTLATKSTVMMLAQQASLPLPSMAALFKFFNAAVVGEGVVTAARDVVQEVSLFGPMTLARPTEEDVAAAERNLETCLRVLGEDHADTFSARMTLLGVYAATQDERYVERGVRHMVEALTSLGADHPITGFLLNVFQALYTAAEDWAESGPSDLDAGPEHSEAPDAPSEH</sequence>
<evidence type="ECO:0000313" key="4">
    <source>
        <dbReference type="Proteomes" id="UP001551189"/>
    </source>
</evidence>